<gene>
    <name evidence="3" type="ORF">PMAYCL1PPCAC_25782</name>
</gene>
<accession>A0AAN5I7M3</accession>
<name>A0AAN5I7M3_9BILA</name>
<comment type="caution">
    <text evidence="3">The sequence shown here is derived from an EMBL/GenBank/DDBJ whole genome shotgun (WGS) entry which is preliminary data.</text>
</comment>
<dbReference type="SUPFAM" id="SSF56574">
    <property type="entry name" value="Serpins"/>
    <property type="match status" value="1"/>
</dbReference>
<dbReference type="AlphaFoldDB" id="A0AAN5I7M3"/>
<dbReference type="Gene3D" id="2.30.39.10">
    <property type="entry name" value="Alpha-1-antitrypsin, domain 1"/>
    <property type="match status" value="1"/>
</dbReference>
<feature type="domain" description="Serpin" evidence="2">
    <location>
        <begin position="13"/>
        <end position="104"/>
    </location>
</feature>
<reference evidence="4" key="1">
    <citation type="submission" date="2022-10" db="EMBL/GenBank/DDBJ databases">
        <title>Genome assembly of Pristionchus species.</title>
        <authorList>
            <person name="Yoshida K."/>
            <person name="Sommer R.J."/>
        </authorList>
    </citation>
    <scope>NUCLEOTIDE SEQUENCE [LARGE SCALE GENOMIC DNA]</scope>
    <source>
        <strain evidence="4">RS5460</strain>
    </source>
</reference>
<dbReference type="Proteomes" id="UP001328107">
    <property type="component" value="Unassembled WGS sequence"/>
</dbReference>
<dbReference type="InterPro" id="IPR036186">
    <property type="entry name" value="Serpin_sf"/>
</dbReference>
<evidence type="ECO:0000313" key="4">
    <source>
        <dbReference type="Proteomes" id="UP001328107"/>
    </source>
</evidence>
<keyword evidence="4" id="KW-1185">Reference proteome</keyword>
<dbReference type="PANTHER" id="PTHR11461">
    <property type="entry name" value="SERINE PROTEASE INHIBITOR, SERPIN"/>
    <property type="match status" value="1"/>
</dbReference>
<feature type="non-terminal residue" evidence="3">
    <location>
        <position position="146"/>
    </location>
</feature>
<dbReference type="InterPro" id="IPR000215">
    <property type="entry name" value="Serpin_fam"/>
</dbReference>
<evidence type="ECO:0000256" key="1">
    <source>
        <dbReference type="ARBA" id="ARBA00009500"/>
    </source>
</evidence>
<evidence type="ECO:0000313" key="3">
    <source>
        <dbReference type="EMBL" id="GMR55587.1"/>
    </source>
</evidence>
<proteinExistence type="inferred from homology"/>
<dbReference type="Gene3D" id="3.30.497.10">
    <property type="entry name" value="Antithrombin, subunit I, domain 2"/>
    <property type="match status" value="1"/>
</dbReference>
<dbReference type="PANTHER" id="PTHR11461:SF211">
    <property type="entry name" value="GH10112P-RELATED"/>
    <property type="match status" value="1"/>
</dbReference>
<dbReference type="InterPro" id="IPR042178">
    <property type="entry name" value="Serpin_sf_1"/>
</dbReference>
<comment type="similarity">
    <text evidence="1">Belongs to the serpin family.</text>
</comment>
<organism evidence="3 4">
    <name type="scientific">Pristionchus mayeri</name>
    <dbReference type="NCBI Taxonomy" id="1317129"/>
    <lineage>
        <taxon>Eukaryota</taxon>
        <taxon>Metazoa</taxon>
        <taxon>Ecdysozoa</taxon>
        <taxon>Nematoda</taxon>
        <taxon>Chromadorea</taxon>
        <taxon>Rhabditida</taxon>
        <taxon>Rhabditina</taxon>
        <taxon>Diplogasteromorpha</taxon>
        <taxon>Diplogasteroidea</taxon>
        <taxon>Neodiplogasteridae</taxon>
        <taxon>Pristionchus</taxon>
    </lineage>
</organism>
<evidence type="ECO:0000259" key="2">
    <source>
        <dbReference type="Pfam" id="PF00079"/>
    </source>
</evidence>
<sequence length="146" mass="16398">MRAGNLHAGYSFSKDLTVLSLAYKDTSYSFVVLMPNGDFEKWLKDLTAKNMQKAIDNLEWGKIDLDLPKFKIESAIDAKAVLQKIGVNTIFSKDSANFSGISDRSSCPRYSTRLSLRCPRRELLQWLPLSWECRCGVCLLPSPASS</sequence>
<protein>
    <recommendedName>
        <fullName evidence="2">Serpin domain-containing protein</fullName>
    </recommendedName>
</protein>
<dbReference type="Pfam" id="PF00079">
    <property type="entry name" value="Serpin"/>
    <property type="match status" value="1"/>
</dbReference>
<dbReference type="EMBL" id="BTRK01000005">
    <property type="protein sequence ID" value="GMR55587.1"/>
    <property type="molecule type" value="Genomic_DNA"/>
</dbReference>
<dbReference type="InterPro" id="IPR023796">
    <property type="entry name" value="Serpin_dom"/>
</dbReference>
<dbReference type="GO" id="GO:0004867">
    <property type="term" value="F:serine-type endopeptidase inhibitor activity"/>
    <property type="evidence" value="ECO:0007669"/>
    <property type="project" value="InterPro"/>
</dbReference>
<dbReference type="InterPro" id="IPR042185">
    <property type="entry name" value="Serpin_sf_2"/>
</dbReference>
<dbReference type="GO" id="GO:0005615">
    <property type="term" value="C:extracellular space"/>
    <property type="evidence" value="ECO:0007669"/>
    <property type="project" value="InterPro"/>
</dbReference>